<sequence>MRFDLADLRLFLAVFNAGSLTHGARSANLSIAAASERLRDMEASGGLSLFVRTRRGVTPTRAGEALAHHARLILRNVGAMQAELSEHARSIRSTVRLLANTAAITEFLPDRLGSWLAEHPKVDIELAERPSTEIVKALEHGLADIGIVSDAVETAALTALPFATDRLVVVLPRDHPMSAEKQVAFGQILGEDYIGFAGALQDHVDGHAAQSGHRLRPRVRLRTFEGVCRMVAEGVGISILPETAARRCRRTMPITSVRLSDAWARRRLLLCFRAEEELDPTARALMEHLRTPSGKQSS</sequence>
<keyword evidence="7" id="KW-1185">Reference proteome</keyword>
<evidence type="ECO:0000256" key="1">
    <source>
        <dbReference type="ARBA" id="ARBA00009437"/>
    </source>
</evidence>
<dbReference type="InterPro" id="IPR005119">
    <property type="entry name" value="LysR_subst-bd"/>
</dbReference>
<dbReference type="InterPro" id="IPR036388">
    <property type="entry name" value="WH-like_DNA-bd_sf"/>
</dbReference>
<evidence type="ECO:0000313" key="6">
    <source>
        <dbReference type="EMBL" id="MCQ4628598.1"/>
    </source>
</evidence>
<dbReference type="Proteomes" id="UP000996601">
    <property type="component" value="Unassembled WGS sequence"/>
</dbReference>
<keyword evidence="4" id="KW-0804">Transcription</keyword>
<dbReference type="PROSITE" id="PS50931">
    <property type="entry name" value="HTH_LYSR"/>
    <property type="match status" value="1"/>
</dbReference>
<evidence type="ECO:0000256" key="3">
    <source>
        <dbReference type="ARBA" id="ARBA00023125"/>
    </source>
</evidence>
<organism evidence="6 7">
    <name type="scientific">Shinella lacus</name>
    <dbReference type="NCBI Taxonomy" id="2654216"/>
    <lineage>
        <taxon>Bacteria</taxon>
        <taxon>Pseudomonadati</taxon>
        <taxon>Pseudomonadota</taxon>
        <taxon>Alphaproteobacteria</taxon>
        <taxon>Hyphomicrobiales</taxon>
        <taxon>Rhizobiaceae</taxon>
        <taxon>Shinella</taxon>
    </lineage>
</organism>
<comment type="caution">
    <text evidence="6">The sequence shown here is derived from an EMBL/GenBank/DDBJ whole genome shotgun (WGS) entry which is preliminary data.</text>
</comment>
<dbReference type="Gene3D" id="3.40.190.290">
    <property type="match status" value="1"/>
</dbReference>
<dbReference type="Pfam" id="PF03466">
    <property type="entry name" value="LysR_substrate"/>
    <property type="match status" value="1"/>
</dbReference>
<dbReference type="Pfam" id="PF00126">
    <property type="entry name" value="HTH_1"/>
    <property type="match status" value="1"/>
</dbReference>
<dbReference type="InterPro" id="IPR050950">
    <property type="entry name" value="HTH-type_LysR_regulators"/>
</dbReference>
<keyword evidence="3" id="KW-0238">DNA-binding</keyword>
<reference evidence="6" key="1">
    <citation type="submission" date="2021-07" db="EMBL/GenBank/DDBJ databases">
        <title>Shinella sp. nov., a novel member of the genus Shinella from water.</title>
        <authorList>
            <person name="Deng Y."/>
        </authorList>
    </citation>
    <scope>NUCLEOTIDE SEQUENCE</scope>
    <source>
        <strain evidence="6">CPCC 100929</strain>
    </source>
</reference>
<dbReference type="InterPro" id="IPR036390">
    <property type="entry name" value="WH_DNA-bd_sf"/>
</dbReference>
<comment type="similarity">
    <text evidence="1">Belongs to the LysR transcriptional regulatory family.</text>
</comment>
<keyword evidence="2" id="KW-0805">Transcription regulation</keyword>
<evidence type="ECO:0000256" key="4">
    <source>
        <dbReference type="ARBA" id="ARBA00023163"/>
    </source>
</evidence>
<dbReference type="InterPro" id="IPR000847">
    <property type="entry name" value="LysR_HTH_N"/>
</dbReference>
<accession>A0ABT1R095</accession>
<dbReference type="SUPFAM" id="SSF53850">
    <property type="entry name" value="Periplasmic binding protein-like II"/>
    <property type="match status" value="1"/>
</dbReference>
<dbReference type="SUPFAM" id="SSF46785">
    <property type="entry name" value="Winged helix' DNA-binding domain"/>
    <property type="match status" value="1"/>
</dbReference>
<evidence type="ECO:0000256" key="2">
    <source>
        <dbReference type="ARBA" id="ARBA00023015"/>
    </source>
</evidence>
<dbReference type="RefSeq" id="WP_256115401.1">
    <property type="nucleotide sequence ID" value="NZ_WHSB02000001.1"/>
</dbReference>
<name>A0ABT1R095_9HYPH</name>
<dbReference type="PANTHER" id="PTHR30419:SF2">
    <property type="entry name" value="LYSR FAMILY TRANSCRIPTIONAL REGULATOR"/>
    <property type="match status" value="1"/>
</dbReference>
<dbReference type="EMBL" id="WHSB02000001">
    <property type="protein sequence ID" value="MCQ4628598.1"/>
    <property type="molecule type" value="Genomic_DNA"/>
</dbReference>
<dbReference type="Gene3D" id="1.10.10.10">
    <property type="entry name" value="Winged helix-like DNA-binding domain superfamily/Winged helix DNA-binding domain"/>
    <property type="match status" value="1"/>
</dbReference>
<evidence type="ECO:0000313" key="7">
    <source>
        <dbReference type="Proteomes" id="UP000996601"/>
    </source>
</evidence>
<proteinExistence type="inferred from homology"/>
<gene>
    <name evidence="6" type="ORF">GB927_001045</name>
</gene>
<feature type="domain" description="HTH lysR-type" evidence="5">
    <location>
        <begin position="3"/>
        <end position="60"/>
    </location>
</feature>
<protein>
    <submittedName>
        <fullName evidence="6">LysR family transcriptional regulator</fullName>
    </submittedName>
</protein>
<dbReference type="PANTHER" id="PTHR30419">
    <property type="entry name" value="HTH-TYPE TRANSCRIPTIONAL REGULATOR YBHD"/>
    <property type="match status" value="1"/>
</dbReference>
<dbReference type="CDD" id="cd08421">
    <property type="entry name" value="PBP2_LTTR_like_1"/>
    <property type="match status" value="1"/>
</dbReference>
<evidence type="ECO:0000259" key="5">
    <source>
        <dbReference type="PROSITE" id="PS50931"/>
    </source>
</evidence>